<accession>A0A4U0SFF4</accession>
<evidence type="ECO:0000313" key="2">
    <source>
        <dbReference type="EMBL" id="TKA08300.1"/>
    </source>
</evidence>
<evidence type="ECO:0000256" key="1">
    <source>
        <dbReference type="SAM" id="Phobius"/>
    </source>
</evidence>
<evidence type="ECO:0000313" key="3">
    <source>
        <dbReference type="Proteomes" id="UP000305778"/>
    </source>
</evidence>
<dbReference type="AlphaFoldDB" id="A0A4U0SFF4"/>
<keyword evidence="1" id="KW-1133">Transmembrane helix</keyword>
<dbReference type="RefSeq" id="WP_136726888.1">
    <property type="nucleotide sequence ID" value="NZ_JAOPYF010000579.1"/>
</dbReference>
<keyword evidence="1" id="KW-0812">Transmembrane</keyword>
<dbReference type="EMBL" id="SUMC01000032">
    <property type="protein sequence ID" value="TKA08300.1"/>
    <property type="molecule type" value="Genomic_DNA"/>
</dbReference>
<gene>
    <name evidence="2" type="ORF">FCI23_28950</name>
</gene>
<keyword evidence="3" id="KW-1185">Reference proteome</keyword>
<feature type="transmembrane region" description="Helical" evidence="1">
    <location>
        <begin position="59"/>
        <end position="84"/>
    </location>
</feature>
<organism evidence="2 3">
    <name type="scientific">Actinacidiphila oryziradicis</name>
    <dbReference type="NCBI Taxonomy" id="2571141"/>
    <lineage>
        <taxon>Bacteria</taxon>
        <taxon>Bacillati</taxon>
        <taxon>Actinomycetota</taxon>
        <taxon>Actinomycetes</taxon>
        <taxon>Kitasatosporales</taxon>
        <taxon>Streptomycetaceae</taxon>
        <taxon>Actinacidiphila</taxon>
    </lineage>
</organism>
<feature type="transmembrane region" description="Helical" evidence="1">
    <location>
        <begin position="20"/>
        <end position="47"/>
    </location>
</feature>
<name>A0A4U0SFF4_9ACTN</name>
<proteinExistence type="predicted"/>
<comment type="caution">
    <text evidence="2">The sequence shown here is derived from an EMBL/GenBank/DDBJ whole genome shotgun (WGS) entry which is preliminary data.</text>
</comment>
<reference evidence="2 3" key="1">
    <citation type="submission" date="2019-04" db="EMBL/GenBank/DDBJ databases">
        <title>Streptomyces oryziradicis sp. nov., a novel actinomycete isolated from rhizosphere soil of rice (Oryza sativa L.).</title>
        <authorList>
            <person name="Li C."/>
        </authorList>
    </citation>
    <scope>NUCLEOTIDE SEQUENCE [LARGE SCALE GENOMIC DNA]</scope>
    <source>
        <strain evidence="2 3">NEAU-C40</strain>
    </source>
</reference>
<dbReference type="Proteomes" id="UP000305778">
    <property type="component" value="Unassembled WGS sequence"/>
</dbReference>
<sequence length="85" mass="8775">MHKAVILAGVAHNNPNFSPGWAGFFGMVALLAGIGVVLVGLFMVKTFRRSAEPPRGGRLVGAMGAVVGVFLVVGFALVALGVWLL</sequence>
<keyword evidence="1" id="KW-0472">Membrane</keyword>
<protein>
    <submittedName>
        <fullName evidence="2">Uncharacterized protein</fullName>
    </submittedName>
</protein>